<gene>
    <name evidence="3" type="ORF">M9Y10_009420</name>
</gene>
<dbReference type="Proteomes" id="UP001470230">
    <property type="component" value="Unassembled WGS sequence"/>
</dbReference>
<dbReference type="InterPro" id="IPR014797">
    <property type="entry name" value="CKK_CAMSAP"/>
</dbReference>
<dbReference type="SMART" id="SM01051">
    <property type="entry name" value="CAMSAP_CKK"/>
    <property type="match status" value="1"/>
</dbReference>
<reference evidence="3 4" key="1">
    <citation type="submission" date="2024-04" db="EMBL/GenBank/DDBJ databases">
        <title>Tritrichomonas musculus Genome.</title>
        <authorList>
            <person name="Alves-Ferreira E."/>
            <person name="Grigg M."/>
            <person name="Lorenzi H."/>
            <person name="Galac M."/>
        </authorList>
    </citation>
    <scope>NUCLEOTIDE SEQUENCE [LARGE SCALE GENOMIC DNA]</scope>
    <source>
        <strain evidence="3 4">EAF2021</strain>
    </source>
</reference>
<dbReference type="SUPFAM" id="SSF50346">
    <property type="entry name" value="PRC-barrel domain"/>
    <property type="match status" value="1"/>
</dbReference>
<dbReference type="Pfam" id="PF08683">
    <property type="entry name" value="CAMSAP_CKK"/>
    <property type="match status" value="1"/>
</dbReference>
<evidence type="ECO:0000256" key="1">
    <source>
        <dbReference type="SAM" id="MobiDB-lite"/>
    </source>
</evidence>
<protein>
    <recommendedName>
        <fullName evidence="2">CKK domain-containing protein</fullName>
    </recommendedName>
</protein>
<comment type="caution">
    <text evidence="3">The sequence shown here is derived from an EMBL/GenBank/DDBJ whole genome shotgun (WGS) entry which is preliminary data.</text>
</comment>
<accession>A0ABR2IPH9</accession>
<organism evidence="3 4">
    <name type="scientific">Tritrichomonas musculus</name>
    <dbReference type="NCBI Taxonomy" id="1915356"/>
    <lineage>
        <taxon>Eukaryota</taxon>
        <taxon>Metamonada</taxon>
        <taxon>Parabasalia</taxon>
        <taxon>Tritrichomonadida</taxon>
        <taxon>Tritrichomonadidae</taxon>
        <taxon>Tritrichomonas</taxon>
    </lineage>
</organism>
<dbReference type="PROSITE" id="PS51508">
    <property type="entry name" value="CKK"/>
    <property type="match status" value="1"/>
</dbReference>
<evidence type="ECO:0000313" key="3">
    <source>
        <dbReference type="EMBL" id="KAK8866457.1"/>
    </source>
</evidence>
<evidence type="ECO:0000259" key="2">
    <source>
        <dbReference type="PROSITE" id="PS51508"/>
    </source>
</evidence>
<feature type="compositionally biased region" description="Basic and acidic residues" evidence="1">
    <location>
        <begin position="117"/>
        <end position="142"/>
    </location>
</feature>
<dbReference type="EMBL" id="JAPFFF010000015">
    <property type="protein sequence ID" value="KAK8866457.1"/>
    <property type="molecule type" value="Genomic_DNA"/>
</dbReference>
<feature type="domain" description="CKK" evidence="2">
    <location>
        <begin position="434"/>
        <end position="558"/>
    </location>
</feature>
<feature type="region of interest" description="Disordered" evidence="1">
    <location>
        <begin position="104"/>
        <end position="142"/>
    </location>
</feature>
<proteinExistence type="predicted"/>
<keyword evidence="4" id="KW-1185">Reference proteome</keyword>
<evidence type="ECO:0000313" key="4">
    <source>
        <dbReference type="Proteomes" id="UP001470230"/>
    </source>
</evidence>
<dbReference type="InterPro" id="IPR011033">
    <property type="entry name" value="PRC_barrel-like_sf"/>
</dbReference>
<name>A0ABR2IPH9_9EUKA</name>
<dbReference type="Gene3D" id="3.10.20.360">
    <property type="entry name" value="CKK domain"/>
    <property type="match status" value="1"/>
</dbReference>
<sequence length="558" mass="65052">MRICSRPRTSSSVSRTIGAPQFKFSNNTTLKISDNENQNENRLLYEKTDKNMRVNTQRRQLHPPNFQVSYYVEPSYHNLHDKSSSKYSQDSNLDASLCISKTKKSSINRRSQSATRLKRESSAYLDKSKDDKPLSNKNIKENKNSLYQSYSIKKSQDEISHVEPQRVSSHYNEYKNSDGSIKKLSEKFHYLEKHQSYDNIDDCSNSYRSSIFNTKVQESIYPESCKSNFVSNPISSIEISQKNSKSNDNSRGYSNINKSRSIVKDVNSFQASLSATEQFRNQERDNEKIVDSIELAMSRIKKEINEKEMNPNGAKPKIAKRKRNLLKENEQTSKSIDFEFLQDEPFIKEQNNKSTIEKPHVSFMNTFQPPKKKNNDNHIINNFTDQDIPKQATETSNQSFEKMASFVPSCIDNKRSSQKKHQNQDLDEFMEIEKQMKEEIDDNEDKGQIIPNFLKIIKILRDQLDKSQYQEVIRIMNQNKSKHFLLLLTRPLMNIDAVYIMRGDLKSASLLWGYGPKKVTKEMIDLFWKYNVTTKLFDDQQLNNFEPNLDAVSIIKKQ</sequence>
<dbReference type="InterPro" id="IPR038209">
    <property type="entry name" value="CKK_dom_sf"/>
</dbReference>